<dbReference type="SUPFAM" id="SSF53613">
    <property type="entry name" value="Ribokinase-like"/>
    <property type="match status" value="1"/>
</dbReference>
<dbReference type="Proteomes" id="UP000223606">
    <property type="component" value="Chromosome 1"/>
</dbReference>
<dbReference type="InterPro" id="IPR011611">
    <property type="entry name" value="PfkB_dom"/>
</dbReference>
<sequence>MATVLVAGGVNIDRVWRLSTRLTPGGRTMFRDVETRLGGGGFNAACALKALGHQVLFSVAVPDDPNGQTVRAALISLGFDETYIGWKAGQMRPAEILVEPSGERTILLAETSQISRLGHLPDVAADAIYADRRRIDPAALTQRLAQSIVVAQMPLEPEEHRPAHMLVASRVDFPDEDPRQVFERGKAMAGDALQAIALTNGGEPVLLWENGEIAEIAVPPTPPAGDTTGAGDVFAAGLTDALVRGAVPATAVRHASSVAARFLADREALIPTVSCGP</sequence>
<evidence type="ECO:0000256" key="2">
    <source>
        <dbReference type="ARBA" id="ARBA00022777"/>
    </source>
</evidence>
<organism evidence="4 5">
    <name type="scientific">Hartmannibacter diazotrophicus</name>
    <dbReference type="NCBI Taxonomy" id="1482074"/>
    <lineage>
        <taxon>Bacteria</taxon>
        <taxon>Pseudomonadati</taxon>
        <taxon>Pseudomonadota</taxon>
        <taxon>Alphaproteobacteria</taxon>
        <taxon>Hyphomicrobiales</taxon>
        <taxon>Pleomorphomonadaceae</taxon>
        <taxon>Hartmannibacter</taxon>
    </lineage>
</organism>
<feature type="domain" description="Carbohydrate kinase PfkB" evidence="3">
    <location>
        <begin position="176"/>
        <end position="260"/>
    </location>
</feature>
<dbReference type="OrthoDB" id="9792663at2"/>
<keyword evidence="1" id="KW-0808">Transferase</keyword>
<dbReference type="InterPro" id="IPR002173">
    <property type="entry name" value="Carboh/pur_kinase_PfkB_CS"/>
</dbReference>
<keyword evidence="2 4" id="KW-0418">Kinase</keyword>
<evidence type="ECO:0000256" key="1">
    <source>
        <dbReference type="ARBA" id="ARBA00022679"/>
    </source>
</evidence>
<keyword evidence="5" id="KW-1185">Reference proteome</keyword>
<dbReference type="Pfam" id="PF00294">
    <property type="entry name" value="PfkB"/>
    <property type="match status" value="2"/>
</dbReference>
<accession>A0A2C9D7T3</accession>
<dbReference type="KEGG" id="hdi:HDIA_2795"/>
<protein>
    <submittedName>
        <fullName evidence="4">Ribokinase</fullName>
    </submittedName>
</protein>
<dbReference type="GO" id="GO:0005829">
    <property type="term" value="C:cytosol"/>
    <property type="evidence" value="ECO:0007669"/>
    <property type="project" value="TreeGrafter"/>
</dbReference>
<gene>
    <name evidence="4" type="ORF">HDIA_2795</name>
</gene>
<dbReference type="EMBL" id="LT960614">
    <property type="protein sequence ID" value="SON56336.1"/>
    <property type="molecule type" value="Genomic_DNA"/>
</dbReference>
<proteinExistence type="predicted"/>
<reference evidence="5" key="1">
    <citation type="submission" date="2017-09" db="EMBL/GenBank/DDBJ databases">
        <title>Genome sequence of Nannocystis excedens DSM 71.</title>
        <authorList>
            <person name="Blom J."/>
        </authorList>
    </citation>
    <scope>NUCLEOTIDE SEQUENCE [LARGE SCALE GENOMIC DNA]</scope>
    <source>
        <strain evidence="5">type strain: E19</strain>
    </source>
</reference>
<evidence type="ECO:0000313" key="5">
    <source>
        <dbReference type="Proteomes" id="UP000223606"/>
    </source>
</evidence>
<dbReference type="Gene3D" id="3.40.1190.20">
    <property type="match status" value="1"/>
</dbReference>
<dbReference type="PROSITE" id="PS00584">
    <property type="entry name" value="PFKB_KINASES_2"/>
    <property type="match status" value="1"/>
</dbReference>
<dbReference type="AlphaFoldDB" id="A0A2C9D7T3"/>
<evidence type="ECO:0000313" key="4">
    <source>
        <dbReference type="EMBL" id="SON56336.1"/>
    </source>
</evidence>
<dbReference type="PANTHER" id="PTHR10584:SF166">
    <property type="entry name" value="RIBOKINASE"/>
    <property type="match status" value="1"/>
</dbReference>
<dbReference type="RefSeq" id="WP_099556724.1">
    <property type="nucleotide sequence ID" value="NZ_LT960614.1"/>
</dbReference>
<evidence type="ECO:0000259" key="3">
    <source>
        <dbReference type="Pfam" id="PF00294"/>
    </source>
</evidence>
<dbReference type="InterPro" id="IPR029056">
    <property type="entry name" value="Ribokinase-like"/>
</dbReference>
<name>A0A2C9D7T3_9HYPH</name>
<feature type="domain" description="Carbohydrate kinase PfkB" evidence="3">
    <location>
        <begin position="2"/>
        <end position="108"/>
    </location>
</feature>
<dbReference type="GO" id="GO:0016301">
    <property type="term" value="F:kinase activity"/>
    <property type="evidence" value="ECO:0007669"/>
    <property type="project" value="UniProtKB-KW"/>
</dbReference>
<dbReference type="PANTHER" id="PTHR10584">
    <property type="entry name" value="SUGAR KINASE"/>
    <property type="match status" value="1"/>
</dbReference>